<evidence type="ECO:0000256" key="2">
    <source>
        <dbReference type="ARBA" id="ARBA00022964"/>
    </source>
</evidence>
<keyword evidence="4" id="KW-0408">Iron</keyword>
<dbReference type="EMBL" id="JABAIK010000026">
    <property type="protein sequence ID" value="NLS14670.1"/>
    <property type="molecule type" value="Genomic_DNA"/>
</dbReference>
<gene>
    <name evidence="8" type="ORF">HGP28_17560</name>
</gene>
<dbReference type="CDD" id="cd16350">
    <property type="entry name" value="VOC_like"/>
    <property type="match status" value="1"/>
</dbReference>
<dbReference type="SMART" id="SM01150">
    <property type="entry name" value="DUF1338"/>
    <property type="match status" value="1"/>
</dbReference>
<dbReference type="RefSeq" id="WP_168837761.1">
    <property type="nucleotide sequence ID" value="NZ_JABAIK010000026.1"/>
</dbReference>
<evidence type="ECO:0000313" key="8">
    <source>
        <dbReference type="EMBL" id="NLS14670.1"/>
    </source>
</evidence>
<keyword evidence="3" id="KW-0560">Oxidoreductase</keyword>
<keyword evidence="9" id="KW-1185">Reference proteome</keyword>
<evidence type="ECO:0000256" key="3">
    <source>
        <dbReference type="ARBA" id="ARBA00023002"/>
    </source>
</evidence>
<evidence type="ECO:0000256" key="1">
    <source>
        <dbReference type="ARBA" id="ARBA00001954"/>
    </source>
</evidence>
<evidence type="ECO:0000256" key="6">
    <source>
        <dbReference type="ARBA" id="ARBA00035023"/>
    </source>
</evidence>
<comment type="caution">
    <text evidence="8">The sequence shown here is derived from an EMBL/GenBank/DDBJ whole genome shotgun (WGS) entry which is preliminary data.</text>
</comment>
<evidence type="ECO:0000256" key="4">
    <source>
        <dbReference type="ARBA" id="ARBA00023004"/>
    </source>
</evidence>
<protein>
    <recommendedName>
        <fullName evidence="6">2-oxoadipate dioxygenase/decarboxylase</fullName>
        <ecNumber evidence="6">1.13.11.93</ecNumber>
    </recommendedName>
    <alternativeName>
        <fullName evidence="7">2-hydroxyglutarate synthase</fullName>
    </alternativeName>
</protein>
<dbReference type="AlphaFoldDB" id="A0A7X8TTT7"/>
<dbReference type="Pfam" id="PF07063">
    <property type="entry name" value="HGLS"/>
    <property type="match status" value="2"/>
</dbReference>
<organism evidence="8 9">
    <name type="scientific">Vibrio agarilyticus</name>
    <dbReference type="NCBI Taxonomy" id="2726741"/>
    <lineage>
        <taxon>Bacteria</taxon>
        <taxon>Pseudomonadati</taxon>
        <taxon>Pseudomonadota</taxon>
        <taxon>Gammaproteobacteria</taxon>
        <taxon>Vibrionales</taxon>
        <taxon>Vibrionaceae</taxon>
        <taxon>Vibrio</taxon>
    </lineage>
</organism>
<proteinExistence type="inferred from homology"/>
<reference evidence="8 9" key="1">
    <citation type="submission" date="2020-04" db="EMBL/GenBank/DDBJ databases">
        <title>Vibrio sp. SM6, a novel species isolated from seawater.</title>
        <authorList>
            <person name="Wang X."/>
        </authorList>
    </citation>
    <scope>NUCLEOTIDE SEQUENCE [LARGE SCALE GENOMIC DNA]</scope>
    <source>
        <strain evidence="8 9">SM6</strain>
    </source>
</reference>
<evidence type="ECO:0000256" key="5">
    <source>
        <dbReference type="ARBA" id="ARBA00035013"/>
    </source>
</evidence>
<dbReference type="EC" id="1.13.11.93" evidence="6"/>
<sequence length="283" mass="31466">MLYQATQTQDDLTRLFERLWQDYVARLCPSARQVHALLAHGGAIVNDHIALRTFNLPPLALDVVAAPFMALGYEAKEEYQFVEKKLRAKYYQHPDPSWPKLFISELRVELCSSKLQRQVEHLLAACEVKRFADPAFLYSGRPWPLTQAQYYALAQESDYAAWVAAHGFGANHFTVSVDDLASCANDAWTLTKVNQILVDAGFNLNRVGGAIKGSPTLGLEQSATMADSVTVDFDDGTAVIPGGFYEFACRYEIDGVRFQGFIPDSANAIFDSTSPQTKKPLTM</sequence>
<dbReference type="PANTHER" id="PTHR31136:SF5">
    <property type="entry name" value="2-OXOADIPATE DIOXYGENASE_DECARBOXYLASE, CHLOROPLASTIC"/>
    <property type="match status" value="1"/>
</dbReference>
<dbReference type="InterPro" id="IPR009770">
    <property type="entry name" value="HGLS"/>
</dbReference>
<accession>A0A7X8TTT7</accession>
<comment type="cofactor">
    <cofactor evidence="1">
        <name>Fe(2+)</name>
        <dbReference type="ChEBI" id="CHEBI:29033"/>
    </cofactor>
</comment>
<dbReference type="GO" id="GO:0051213">
    <property type="term" value="F:dioxygenase activity"/>
    <property type="evidence" value="ECO:0007669"/>
    <property type="project" value="UniProtKB-KW"/>
</dbReference>
<evidence type="ECO:0000313" key="9">
    <source>
        <dbReference type="Proteomes" id="UP000535589"/>
    </source>
</evidence>
<evidence type="ECO:0000256" key="7">
    <source>
        <dbReference type="ARBA" id="ARBA00035045"/>
    </source>
</evidence>
<dbReference type="Proteomes" id="UP000535589">
    <property type="component" value="Unassembled WGS sequence"/>
</dbReference>
<dbReference type="PANTHER" id="PTHR31136">
    <property type="entry name" value="DUF1338 DOMAIN-CONTAINING PROTEIN"/>
    <property type="match status" value="1"/>
</dbReference>
<comment type="similarity">
    <text evidence="5">Belongs to the 2-oxoadipate dioxygenase/decarboxylase family.</text>
</comment>
<name>A0A7X8TTT7_9VIBR</name>
<dbReference type="Gene3D" id="3.10.180.50">
    <property type="match status" value="1"/>
</dbReference>
<keyword evidence="2" id="KW-0223">Dioxygenase</keyword>